<organism evidence="1 2">
    <name type="scientific">Bdellovibrio bacteriovorus</name>
    <dbReference type="NCBI Taxonomy" id="959"/>
    <lineage>
        <taxon>Bacteria</taxon>
        <taxon>Pseudomonadati</taxon>
        <taxon>Bdellovibrionota</taxon>
        <taxon>Bdellovibrionia</taxon>
        <taxon>Bdellovibrionales</taxon>
        <taxon>Pseudobdellovibrionaceae</taxon>
        <taxon>Bdellovibrio</taxon>
    </lineage>
</organism>
<dbReference type="Proteomes" id="UP000075391">
    <property type="component" value="Unassembled WGS sequence"/>
</dbReference>
<comment type="caution">
    <text evidence="1">The sequence shown here is derived from an EMBL/GenBank/DDBJ whole genome shotgun (WGS) entry which is preliminary data.</text>
</comment>
<proteinExistence type="predicted"/>
<evidence type="ECO:0000313" key="1">
    <source>
        <dbReference type="EMBL" id="KYG70417.1"/>
    </source>
</evidence>
<dbReference type="RefSeq" id="WP_155723863.1">
    <property type="nucleotide sequence ID" value="NZ_CP168967.1"/>
</dbReference>
<dbReference type="EMBL" id="LUKF01000001">
    <property type="protein sequence ID" value="KYG70417.1"/>
    <property type="molecule type" value="Genomic_DNA"/>
</dbReference>
<protein>
    <submittedName>
        <fullName evidence="1">Uncharacterized protein</fullName>
    </submittedName>
</protein>
<evidence type="ECO:0000313" key="2">
    <source>
        <dbReference type="Proteomes" id="UP000075391"/>
    </source>
</evidence>
<dbReference type="AlphaFoldDB" id="A0A150WV74"/>
<dbReference type="OrthoDB" id="5294839at2"/>
<name>A0A150WV74_BDEBC</name>
<accession>A0A150WV74</accession>
<gene>
    <name evidence="1" type="ORF">AZI85_00220</name>
</gene>
<sequence>MSGEIPDDIREFIRRYISSVSLLEVLLLMKRDSTKAWRAEDISSEMRTNVSYASSQLAELAAAKLIVNNGGGYEFPADSKQMEILNRLEELYANRRSSVIGFIYSQPIDSIRDFANAFKIKKD</sequence>
<reference evidence="1 2" key="1">
    <citation type="submission" date="2016-03" db="EMBL/GenBank/DDBJ databases">
        <authorList>
            <person name="Ploux O."/>
        </authorList>
    </citation>
    <scope>NUCLEOTIDE SEQUENCE [LARGE SCALE GENOMIC DNA]</scope>
    <source>
        <strain evidence="1 2">BER2</strain>
    </source>
</reference>